<proteinExistence type="predicted"/>
<keyword evidence="1" id="KW-1133">Transmembrane helix</keyword>
<feature type="transmembrane region" description="Helical" evidence="1">
    <location>
        <begin position="12"/>
        <end position="35"/>
    </location>
</feature>
<keyword evidence="3" id="KW-1185">Reference proteome</keyword>
<dbReference type="RefSeq" id="WP_066733658.1">
    <property type="nucleotide sequence ID" value="NZ_JAJCIQ010000003.1"/>
</dbReference>
<dbReference type="Proteomes" id="UP001299546">
    <property type="component" value="Unassembled WGS sequence"/>
</dbReference>
<sequence length="553" mass="62487">MNQKERKIKLGIIIFLAAAFCASVFLIAAGKYGLWESWSPKEEKEQALEILTSDAKWRHLGTKSEPGVGNVWTTQEYDAGDWEQVSGRYEEDCLETGTTTAFFRYEFNVEDTGKYQYMEGKIQYADAVLIYLNGNVIFAGNVPAGGYYSNLDMGACNTVETTRESTFAVTDLEGLTEGRNVIAVEVHRRDESSQNIAFHFQQLNMFETEYEEETPDTEGLMLCRGEESDTVEMNWITDLEESYKIEYMEGTLDTVEESTFSEYAHSVIMDSKESTNGTGYQKSGQITRLKERTDYVYRVIRIGGVEGSAIYQFRTAEKQETSFLYTGNVRMSGLGEALHVRNWKSNLKKAVDFSDRPDYLIVGKTEEEWPDTAQTTDKNYEKLFRSAEELKEIPVIVSESFKGDAGTGKPERQSRAYMDLLLMSLSTADRDYDGIRNYMESAMLERNRKWNMVIIDASYLTEQGTIEAQYSDIFEELDIDLVLVSGGEYGIQFTGGGDADSREGNYVKDSGQTLYVYGGMDAVAIQVASSEIGIKGYDVEAGTTEKPIKLRRR</sequence>
<evidence type="ECO:0000313" key="2">
    <source>
        <dbReference type="EMBL" id="MCB7387067.1"/>
    </source>
</evidence>
<evidence type="ECO:0000256" key="1">
    <source>
        <dbReference type="SAM" id="Phobius"/>
    </source>
</evidence>
<evidence type="ECO:0000313" key="3">
    <source>
        <dbReference type="Proteomes" id="UP001299546"/>
    </source>
</evidence>
<keyword evidence="1" id="KW-0812">Transmembrane</keyword>
<dbReference type="EMBL" id="JAJCIS010000003">
    <property type="protein sequence ID" value="MCB7387067.1"/>
    <property type="molecule type" value="Genomic_DNA"/>
</dbReference>
<name>A0ABS8DF70_9FIRM</name>
<reference evidence="2 3" key="1">
    <citation type="submission" date="2021-10" db="EMBL/GenBank/DDBJ databases">
        <title>Collection of gut derived symbiotic bacterial strains cultured from healthy donors.</title>
        <authorList>
            <person name="Lin H."/>
            <person name="Littmann E."/>
            <person name="Kohout C."/>
            <person name="Pamer E.G."/>
        </authorList>
    </citation>
    <scope>NUCLEOTIDE SEQUENCE [LARGE SCALE GENOMIC DNA]</scope>
    <source>
        <strain evidence="2 3">DFI.1.165</strain>
    </source>
</reference>
<gene>
    <name evidence="2" type="ORF">LIZ65_07170</name>
</gene>
<keyword evidence="1" id="KW-0472">Membrane</keyword>
<organism evidence="2 3">
    <name type="scientific">Bariatricus massiliensis</name>
    <dbReference type="NCBI Taxonomy" id="1745713"/>
    <lineage>
        <taxon>Bacteria</taxon>
        <taxon>Bacillati</taxon>
        <taxon>Bacillota</taxon>
        <taxon>Clostridia</taxon>
        <taxon>Lachnospirales</taxon>
        <taxon>Lachnospiraceae</taxon>
        <taxon>Bariatricus</taxon>
    </lineage>
</organism>
<comment type="caution">
    <text evidence="2">The sequence shown here is derived from an EMBL/GenBank/DDBJ whole genome shotgun (WGS) entry which is preliminary data.</text>
</comment>
<protein>
    <submittedName>
        <fullName evidence="2">Fibronectin type III domain-containing protein</fullName>
    </submittedName>
</protein>
<accession>A0ABS8DF70</accession>
<dbReference type="Gene3D" id="2.60.120.260">
    <property type="entry name" value="Galactose-binding domain-like"/>
    <property type="match status" value="1"/>
</dbReference>